<reference evidence="2 3" key="1">
    <citation type="submission" date="2009-01" db="EMBL/GenBank/DDBJ databases">
        <title>Complete sequence of Clostridium cellulolyticum H10.</title>
        <authorList>
            <consortium name="US DOE Joint Genome Institute"/>
            <person name="Lucas S."/>
            <person name="Copeland A."/>
            <person name="Lapidus A."/>
            <person name="Glavina del Rio T."/>
            <person name="Dalin E."/>
            <person name="Tice H."/>
            <person name="Bruce D."/>
            <person name="Goodwin L."/>
            <person name="Pitluck S."/>
            <person name="Chertkov O."/>
            <person name="Saunders E."/>
            <person name="Brettin T."/>
            <person name="Detter J.C."/>
            <person name="Han C."/>
            <person name="Larimer F."/>
            <person name="Land M."/>
            <person name="Hauser L."/>
            <person name="Kyrpides N."/>
            <person name="Ivanova N."/>
            <person name="Zhou J."/>
            <person name="Richardson P."/>
        </authorList>
    </citation>
    <scope>NUCLEOTIDE SEQUENCE [LARGE SCALE GENOMIC DNA]</scope>
    <source>
        <strain evidence="3">ATCC 35319 / DSM 5812 / JCM 6584 / H10</strain>
    </source>
</reference>
<evidence type="ECO:0000259" key="1">
    <source>
        <dbReference type="SMART" id="SM00842"/>
    </source>
</evidence>
<organism evidence="2 3">
    <name type="scientific">Ruminiclostridium cellulolyticum (strain ATCC 35319 / DSM 5812 / JCM 6584 / H10)</name>
    <name type="common">Clostridium cellulolyticum</name>
    <dbReference type="NCBI Taxonomy" id="394503"/>
    <lineage>
        <taxon>Bacteria</taxon>
        <taxon>Bacillati</taxon>
        <taxon>Bacillota</taxon>
        <taxon>Clostridia</taxon>
        <taxon>Eubacteriales</taxon>
        <taxon>Oscillospiraceae</taxon>
        <taxon>Ruminiclostridium</taxon>
    </lineage>
</organism>
<dbReference type="OrthoDB" id="9768127at2"/>
<evidence type="ECO:0000313" key="3">
    <source>
        <dbReference type="Proteomes" id="UP000001349"/>
    </source>
</evidence>
<dbReference type="InterPro" id="IPR003494">
    <property type="entry name" value="SHS2_FtsA"/>
</dbReference>
<dbReference type="KEGG" id="cce:Ccel_1886"/>
<dbReference type="InterPro" id="IPR043129">
    <property type="entry name" value="ATPase_NBD"/>
</dbReference>
<dbReference type="EMBL" id="CP001348">
    <property type="protein sequence ID" value="ACL76234.1"/>
    <property type="molecule type" value="Genomic_DNA"/>
</dbReference>
<evidence type="ECO:0000313" key="2">
    <source>
        <dbReference type="EMBL" id="ACL76234.1"/>
    </source>
</evidence>
<dbReference type="PANTHER" id="PTHR32432:SF3">
    <property type="entry name" value="ETHANOLAMINE UTILIZATION PROTEIN EUTJ"/>
    <property type="match status" value="1"/>
</dbReference>
<dbReference type="STRING" id="394503.Ccel_1886"/>
<dbReference type="Pfam" id="PF14450">
    <property type="entry name" value="FtsA"/>
    <property type="match status" value="1"/>
</dbReference>
<dbReference type="RefSeq" id="WP_015925339.1">
    <property type="nucleotide sequence ID" value="NC_011898.1"/>
</dbReference>
<dbReference type="GO" id="GO:0051301">
    <property type="term" value="P:cell division"/>
    <property type="evidence" value="ECO:0007669"/>
    <property type="project" value="UniProtKB-KW"/>
</dbReference>
<dbReference type="SUPFAM" id="SSF53067">
    <property type="entry name" value="Actin-like ATPase domain"/>
    <property type="match status" value="2"/>
</dbReference>
<keyword evidence="2" id="KW-0132">Cell division</keyword>
<dbReference type="HOGENOM" id="CLU_010661_1_0_9"/>
<protein>
    <submittedName>
        <fullName evidence="2">Cell division protein FtsA</fullName>
    </submittedName>
</protein>
<dbReference type="eggNOG" id="COG0849">
    <property type="taxonomic scope" value="Bacteria"/>
</dbReference>
<gene>
    <name evidence="2" type="ordered locus">Ccel_1886</name>
</gene>
<sequence length="708" mass="78716">MPGKQKITKNKVETYNEEDLIFALDIGTRTVIGIVGIYEKEYFKVVAAEVCEHKSRAMLDGQIHDIEKVAEVITQVKERLEKTIGLSLTNVAIAAAGRVLKTSQTKLEYEIEQGREITSDIVGSLEVDAIQNAQYKLDNEISNEDKMTFYCVGYSVVNYFLNGYVISSLEGHKGKKIGVEVLATFLPHVVVDSLYTVMSKVGLEVISLTLEPIAAINVTIPKDLRLLNLILVDIGAGTSDIAVTRDGSVVAYGMVPIAGDEITEKIAQEFLVDFNTAEKIKISISSGVENIKYTDILGNKYEVTHQKSIEIIKPAIDFLAGSICDKIMEFNQKAPNAVFLIGGGSQIPGLTSRMAEILGLAENRVAVRGRDVIQNIKTKIKKLSGPESITPFGIAMMAHMQRGQDFMTVTVNDNEVKLFNSKKLGVADALILLGFNPDKLIGRSGKSLKFTLNGKDMIVKGEHGMAAQIFVNNELASLDTRIFNNDSIYIKSSYNGSDAKKKVVDYIKNTKGRTVFLNDDRIELVPYCSINGQVCSINTDIKNGDKVQIEEIVTLKDFVTKFELGLNSSLLRVNGEIGSQEYILNDNDRITDWTHEESDETAAFEQGREVQENYKTDYVPTNQFEQDYKENNIVPVPVKGFIINVNGERIELKENRQYIFVDVFNYINFDLSVPKGNIVLKLNGKPANFTDVISPGDNIEIYWENMQV</sequence>
<proteinExistence type="predicted"/>
<dbReference type="Proteomes" id="UP000001349">
    <property type="component" value="Chromosome"/>
</dbReference>
<dbReference type="PANTHER" id="PTHR32432">
    <property type="entry name" value="CELL DIVISION PROTEIN FTSA-RELATED"/>
    <property type="match status" value="1"/>
</dbReference>
<accession>B8I391</accession>
<dbReference type="CDD" id="cd24004">
    <property type="entry name" value="ASKHA_NBD_PilM-like"/>
    <property type="match status" value="1"/>
</dbReference>
<dbReference type="AlphaFoldDB" id="B8I391"/>
<keyword evidence="2" id="KW-0131">Cell cycle</keyword>
<feature type="domain" description="SHS2" evidence="1">
    <location>
        <begin position="21"/>
        <end position="219"/>
    </location>
</feature>
<name>B8I391_RUMCH</name>
<dbReference type="SMART" id="SM00842">
    <property type="entry name" value="FtsA"/>
    <property type="match status" value="1"/>
</dbReference>
<dbReference type="Gene3D" id="3.30.420.40">
    <property type="match status" value="2"/>
</dbReference>
<dbReference type="InterPro" id="IPR050696">
    <property type="entry name" value="FtsA/MreB"/>
</dbReference>
<keyword evidence="3" id="KW-1185">Reference proteome</keyword>